<feature type="domain" description="FAD-binding oxidoreductase/transferase type 4 C-terminal" evidence="3">
    <location>
        <begin position="51"/>
        <end position="81"/>
    </location>
</feature>
<dbReference type="EMBL" id="BART01033330">
    <property type="protein sequence ID" value="GAH06574.1"/>
    <property type="molecule type" value="Genomic_DNA"/>
</dbReference>
<keyword evidence="2" id="KW-0274">FAD</keyword>
<sequence>MKGGHYGIFRPIFRFKKFKDQDKIVKLLEEIADVCIDLGCIPYKTPSWITAKLREKINPGWLALFEKIKDCMDPNNIFNPGRWNT</sequence>
<name>X1DNL2_9ZZZZ</name>
<dbReference type="AlphaFoldDB" id="X1DNL2"/>
<dbReference type="InterPro" id="IPR004113">
    <property type="entry name" value="FAD-bd_oxidored_4_C"/>
</dbReference>
<reference evidence="4" key="1">
    <citation type="journal article" date="2014" name="Front. Microbiol.">
        <title>High frequency of phylogenetically diverse reductive dehalogenase-homologous genes in deep subseafloor sedimentary metagenomes.</title>
        <authorList>
            <person name="Kawai M."/>
            <person name="Futagami T."/>
            <person name="Toyoda A."/>
            <person name="Takaki Y."/>
            <person name="Nishi S."/>
            <person name="Hori S."/>
            <person name="Arai W."/>
            <person name="Tsubouchi T."/>
            <person name="Morono Y."/>
            <person name="Uchiyama I."/>
            <person name="Ito T."/>
            <person name="Fujiyama A."/>
            <person name="Inagaki F."/>
            <person name="Takami H."/>
        </authorList>
    </citation>
    <scope>NUCLEOTIDE SEQUENCE</scope>
    <source>
        <strain evidence="4">Expedition CK06-06</strain>
    </source>
</reference>
<dbReference type="InterPro" id="IPR016164">
    <property type="entry name" value="FAD-linked_Oxase-like_C"/>
</dbReference>
<gene>
    <name evidence="4" type="ORF">S01H4_57323</name>
</gene>
<dbReference type="InterPro" id="IPR016171">
    <property type="entry name" value="Vanillyl_alc_oxidase_C-sub2"/>
</dbReference>
<dbReference type="GO" id="GO:0003824">
    <property type="term" value="F:catalytic activity"/>
    <property type="evidence" value="ECO:0007669"/>
    <property type="project" value="InterPro"/>
</dbReference>
<organism evidence="4">
    <name type="scientific">marine sediment metagenome</name>
    <dbReference type="NCBI Taxonomy" id="412755"/>
    <lineage>
        <taxon>unclassified sequences</taxon>
        <taxon>metagenomes</taxon>
        <taxon>ecological metagenomes</taxon>
    </lineage>
</organism>
<evidence type="ECO:0000313" key="4">
    <source>
        <dbReference type="EMBL" id="GAH06574.1"/>
    </source>
</evidence>
<accession>X1DNL2</accession>
<protein>
    <recommendedName>
        <fullName evidence="3">FAD-binding oxidoreductase/transferase type 4 C-terminal domain-containing protein</fullName>
    </recommendedName>
</protein>
<keyword evidence="1" id="KW-0285">Flavoprotein</keyword>
<dbReference type="Pfam" id="PF02913">
    <property type="entry name" value="FAD-oxidase_C"/>
    <property type="match status" value="1"/>
</dbReference>
<evidence type="ECO:0000256" key="2">
    <source>
        <dbReference type="ARBA" id="ARBA00022827"/>
    </source>
</evidence>
<dbReference type="GO" id="GO:0050660">
    <property type="term" value="F:flavin adenine dinucleotide binding"/>
    <property type="evidence" value="ECO:0007669"/>
    <property type="project" value="InterPro"/>
</dbReference>
<dbReference type="SUPFAM" id="SSF55103">
    <property type="entry name" value="FAD-linked oxidases, C-terminal domain"/>
    <property type="match status" value="1"/>
</dbReference>
<dbReference type="Gene3D" id="1.10.45.10">
    <property type="entry name" value="Vanillyl-alcohol Oxidase, Chain A, domain 4"/>
    <property type="match status" value="1"/>
</dbReference>
<comment type="caution">
    <text evidence="4">The sequence shown here is derived from an EMBL/GenBank/DDBJ whole genome shotgun (WGS) entry which is preliminary data.</text>
</comment>
<evidence type="ECO:0000259" key="3">
    <source>
        <dbReference type="Pfam" id="PF02913"/>
    </source>
</evidence>
<evidence type="ECO:0000256" key="1">
    <source>
        <dbReference type="ARBA" id="ARBA00022630"/>
    </source>
</evidence>
<proteinExistence type="predicted"/>